<keyword evidence="16" id="KW-1185">Reference proteome</keyword>
<evidence type="ECO:0000256" key="12">
    <source>
        <dbReference type="ARBA" id="ARBA00034532"/>
    </source>
</evidence>
<comment type="catalytic activity">
    <reaction evidence="13">
        <text>ATP + H2O = ADP + phosphate + H(+)</text>
        <dbReference type="Rhea" id="RHEA:13065"/>
        <dbReference type="ChEBI" id="CHEBI:15377"/>
        <dbReference type="ChEBI" id="CHEBI:15378"/>
        <dbReference type="ChEBI" id="CHEBI:30616"/>
        <dbReference type="ChEBI" id="CHEBI:43474"/>
        <dbReference type="ChEBI" id="CHEBI:456216"/>
    </reaction>
    <physiologicalReaction direction="left-to-right" evidence="13">
        <dbReference type="Rhea" id="RHEA:13066"/>
    </physiologicalReaction>
</comment>
<dbReference type="GO" id="GO:0016887">
    <property type="term" value="F:ATP hydrolysis activity"/>
    <property type="evidence" value="ECO:0007669"/>
    <property type="project" value="InterPro"/>
</dbReference>
<dbReference type="SMART" id="SM00382">
    <property type="entry name" value="AAA"/>
    <property type="match status" value="2"/>
</dbReference>
<dbReference type="InterPro" id="IPR009010">
    <property type="entry name" value="Asp_de-COase-like_dom_sf"/>
</dbReference>
<keyword evidence="8" id="KW-0067">ATP-binding</keyword>
<dbReference type="EMBL" id="JAHWGI010000380">
    <property type="protein sequence ID" value="KAK3914407.1"/>
    <property type="molecule type" value="Genomic_DNA"/>
</dbReference>
<dbReference type="Gene3D" id="3.10.330.10">
    <property type="match status" value="1"/>
</dbReference>
<dbReference type="PANTHER" id="PTHR23077:SF12">
    <property type="entry name" value="PEROXISOMAL ATPASE PEX1"/>
    <property type="match status" value="1"/>
</dbReference>
<dbReference type="InterPro" id="IPR015343">
    <property type="entry name" value="PEX1-N-lobe"/>
</dbReference>
<dbReference type="Pfam" id="PF09262">
    <property type="entry name" value="PEX-1N"/>
    <property type="match status" value="1"/>
</dbReference>
<dbReference type="AlphaFoldDB" id="A0AAE1LDR3"/>
<evidence type="ECO:0000256" key="1">
    <source>
        <dbReference type="ARBA" id="ARBA00004370"/>
    </source>
</evidence>
<comment type="similarity">
    <text evidence="2">Belongs to the AAA ATPase family.</text>
</comment>
<evidence type="ECO:0000256" key="7">
    <source>
        <dbReference type="ARBA" id="ARBA00022801"/>
    </source>
</evidence>
<evidence type="ECO:0000256" key="8">
    <source>
        <dbReference type="ARBA" id="ARBA00022840"/>
    </source>
</evidence>
<reference evidence="15" key="1">
    <citation type="submission" date="2021-07" db="EMBL/GenBank/DDBJ databases">
        <authorList>
            <person name="Catto M.A."/>
            <person name="Jacobson A."/>
            <person name="Kennedy G."/>
            <person name="Labadie P."/>
            <person name="Hunt B.G."/>
            <person name="Srinivasan R."/>
        </authorList>
    </citation>
    <scope>NUCLEOTIDE SEQUENCE</scope>
    <source>
        <strain evidence="15">PL_HMW_Pooled</strain>
        <tissue evidence="15">Head</tissue>
    </source>
</reference>
<keyword evidence="7" id="KW-0378">Hydrolase</keyword>
<evidence type="ECO:0000259" key="14">
    <source>
        <dbReference type="SMART" id="SM00382"/>
    </source>
</evidence>
<sequence length="1072" mass="120346">MSGDLFKVQFVKFKTCFLYIPDKWIKKLNDLKKLDHDSTIKMTYDINKSAYFSWQQTNFRQDNVVGINATVASNLGLKEGDLISLVICSNPPHLHRVEMSPLSFDDLEMIEMSSGLLQSSLLNQVRVVWRGQLLTAWISSSVPIVLHVGKMDPDVVFGTLQQMTEVVIGDPINHKAPAEKIFESGNMVHEMAYSGFNFASAVLKTIKSQSKPESEDHSDCELSFRNKQFIFRVHPLGSDQSQFGPLDAFIPSATMIHIFKTGKNVPESIICKITKICFSSEENLRTSKSGEKSDKENDHRYNTREDFLIYIRVRSVTALEEPKDKYYSTNMRCIYLSNNLRNILKLEVGSRVTLSEFSLKPLVCNLERIDISLFYGPQCFELEKSLIKYIGKVSGGLLLCSNMLLTIPTDKGYVDVQLRLVPTSLPYFLVLPGQIECKKIQTRLQKHSEKISNLPHVKPVLTKNATEDLYLNHFLSPINDALMVLKLTLGLHENGSKDQPPARIKNNLLLLGKNGCGKTSAASYIWSVLQGPPHYVYSAVIKCRPLKGKTVESLFKHIVTFIDECVYHQPSVLTLDDLECIAGVPEDQDQSSQASSYFKRVGRMLIQLFGCLQSSHCVAIIATAPSISSLSPSLLPARGVHFFNNFLELPELTKADRQGVLEKLIHRKVSNKEVRELRCLDSIEDCAKKTEGYCFQDLADLVDKATLTACMRQVLSSKVPVLESCDMLQAVSQSTPLLLRGVSLHKQSSIGWNDVGGLVDVKNQLKEVFEWPVMYPELFQNSPLRQQSGVLLYGAPGTGKTMLAGAVASECGLNFISVKGPELLSKYIGASEEAVRNIFYKQVKFKIFYNFICVLTELYNYPFNYRAQSAKPCVLFFDEFDSLAPRRGHDNTGVTDRVVNQLLTQLDGVESLVGVWVLAATSRPDLLDPALLRPGRLDRSVLCPLPDEEDRLSILLALSRKMNLDADIDLTSIATETEGFTGADLQSILYSAQLKAVEEQNSQFQEEKNTFEKNMLLLKVTQDQLYAALKTTRPSLTFQERIKYQNIYRKFGAGVKDNRNNILEGSLRATLA</sequence>
<dbReference type="GO" id="GO:0005524">
    <property type="term" value="F:ATP binding"/>
    <property type="evidence" value="ECO:0007669"/>
    <property type="project" value="UniProtKB-KW"/>
</dbReference>
<evidence type="ECO:0000313" key="16">
    <source>
        <dbReference type="Proteomes" id="UP001219518"/>
    </source>
</evidence>
<dbReference type="Proteomes" id="UP001219518">
    <property type="component" value="Unassembled WGS sequence"/>
</dbReference>
<dbReference type="GO" id="GO:0005829">
    <property type="term" value="C:cytosol"/>
    <property type="evidence" value="ECO:0007669"/>
    <property type="project" value="TreeGrafter"/>
</dbReference>
<keyword evidence="6" id="KW-0547">Nucleotide-binding</keyword>
<dbReference type="InterPro" id="IPR003959">
    <property type="entry name" value="ATPase_AAA_core"/>
</dbReference>
<feature type="domain" description="AAA+ ATPase" evidence="14">
    <location>
        <begin position="786"/>
        <end position="947"/>
    </location>
</feature>
<dbReference type="GO" id="GO:0016558">
    <property type="term" value="P:protein import into peroxisome matrix"/>
    <property type="evidence" value="ECO:0007669"/>
    <property type="project" value="TreeGrafter"/>
</dbReference>
<dbReference type="Gene3D" id="3.40.50.300">
    <property type="entry name" value="P-loop containing nucleotide triphosphate hydrolases"/>
    <property type="match status" value="2"/>
</dbReference>
<gene>
    <name evidence="15" type="ORF">KUF71_023808</name>
</gene>
<evidence type="ECO:0000256" key="13">
    <source>
        <dbReference type="ARBA" id="ARBA00048778"/>
    </source>
</evidence>
<dbReference type="GO" id="GO:0005778">
    <property type="term" value="C:peroxisomal membrane"/>
    <property type="evidence" value="ECO:0007669"/>
    <property type="project" value="TreeGrafter"/>
</dbReference>
<dbReference type="InterPro" id="IPR027417">
    <property type="entry name" value="P-loop_NTPase"/>
</dbReference>
<dbReference type="Gene3D" id="2.40.40.20">
    <property type="match status" value="1"/>
</dbReference>
<dbReference type="Pfam" id="PF17862">
    <property type="entry name" value="AAA_lid_3"/>
    <property type="match status" value="1"/>
</dbReference>
<dbReference type="InterPro" id="IPR050168">
    <property type="entry name" value="AAA_ATPase_domain"/>
</dbReference>
<dbReference type="InterPro" id="IPR003960">
    <property type="entry name" value="ATPase_AAA_CS"/>
</dbReference>
<evidence type="ECO:0000256" key="11">
    <source>
        <dbReference type="ARBA" id="ARBA00032509"/>
    </source>
</evidence>
<proteinExistence type="inferred from homology"/>
<dbReference type="PROSITE" id="PS00674">
    <property type="entry name" value="AAA"/>
    <property type="match status" value="1"/>
</dbReference>
<keyword evidence="9" id="KW-0653">Protein transport</keyword>
<evidence type="ECO:0000256" key="6">
    <source>
        <dbReference type="ARBA" id="ARBA00022741"/>
    </source>
</evidence>
<evidence type="ECO:0000256" key="10">
    <source>
        <dbReference type="ARBA" id="ARBA00023136"/>
    </source>
</evidence>
<dbReference type="Pfam" id="PF00004">
    <property type="entry name" value="AAA"/>
    <property type="match status" value="2"/>
</dbReference>
<dbReference type="SUPFAM" id="SSF54585">
    <property type="entry name" value="Cdc48 domain 2-like"/>
    <property type="match status" value="1"/>
</dbReference>
<dbReference type="Pfam" id="PF09263">
    <property type="entry name" value="PEX-2N"/>
    <property type="match status" value="1"/>
</dbReference>
<dbReference type="FunFam" id="1.10.8.60:FF:000105">
    <property type="entry name" value="PeRoXisome assembly factor"/>
    <property type="match status" value="1"/>
</dbReference>
<reference evidence="15" key="2">
    <citation type="journal article" date="2023" name="BMC Genomics">
        <title>Pest status, molecular evolution, and epigenetic factors derived from the genome assembly of Frankliniella fusca, a thysanopteran phytovirus vector.</title>
        <authorList>
            <person name="Catto M.A."/>
            <person name="Labadie P.E."/>
            <person name="Jacobson A.L."/>
            <person name="Kennedy G.G."/>
            <person name="Srinivasan R."/>
            <person name="Hunt B.G."/>
        </authorList>
    </citation>
    <scope>NUCLEOTIDE SEQUENCE</scope>
    <source>
        <strain evidence="15">PL_HMW_Pooled</strain>
    </source>
</reference>
<dbReference type="SUPFAM" id="SSF50692">
    <property type="entry name" value="ADC-like"/>
    <property type="match status" value="1"/>
</dbReference>
<organism evidence="15 16">
    <name type="scientific">Frankliniella fusca</name>
    <dbReference type="NCBI Taxonomy" id="407009"/>
    <lineage>
        <taxon>Eukaryota</taxon>
        <taxon>Metazoa</taxon>
        <taxon>Ecdysozoa</taxon>
        <taxon>Arthropoda</taxon>
        <taxon>Hexapoda</taxon>
        <taxon>Insecta</taxon>
        <taxon>Pterygota</taxon>
        <taxon>Neoptera</taxon>
        <taxon>Paraneoptera</taxon>
        <taxon>Thysanoptera</taxon>
        <taxon>Terebrantia</taxon>
        <taxon>Thripoidea</taxon>
        <taxon>Thripidae</taxon>
        <taxon>Frankliniella</taxon>
    </lineage>
</organism>
<evidence type="ECO:0000313" key="15">
    <source>
        <dbReference type="EMBL" id="KAK3914407.1"/>
    </source>
</evidence>
<dbReference type="SUPFAM" id="SSF52540">
    <property type="entry name" value="P-loop containing nucleoside triphosphate hydrolases"/>
    <property type="match status" value="2"/>
</dbReference>
<evidence type="ECO:0000256" key="3">
    <source>
        <dbReference type="ARBA" id="ARBA00022448"/>
    </source>
</evidence>
<dbReference type="InterPro" id="IPR041569">
    <property type="entry name" value="AAA_lid_3"/>
</dbReference>
<comment type="subcellular location">
    <subcellularLocation>
        <location evidence="1">Membrane</location>
    </subcellularLocation>
</comment>
<dbReference type="PANTHER" id="PTHR23077">
    <property type="entry name" value="AAA-FAMILY ATPASE"/>
    <property type="match status" value="1"/>
</dbReference>
<dbReference type="Gene3D" id="1.10.8.60">
    <property type="match status" value="2"/>
</dbReference>
<feature type="domain" description="AAA+ ATPase" evidence="14">
    <location>
        <begin position="504"/>
        <end position="647"/>
    </location>
</feature>
<keyword evidence="5" id="KW-0677">Repeat</keyword>
<dbReference type="InterPro" id="IPR003593">
    <property type="entry name" value="AAA+_ATPase"/>
</dbReference>
<dbReference type="InterPro" id="IPR015342">
    <property type="entry name" value="PEX1-N_C-lobe"/>
</dbReference>
<keyword evidence="10" id="KW-0472">Membrane</keyword>
<comment type="caution">
    <text evidence="15">The sequence shown here is derived from an EMBL/GenBank/DDBJ whole genome shotgun (WGS) entry which is preliminary data.</text>
</comment>
<dbReference type="InterPro" id="IPR029067">
    <property type="entry name" value="CDC48_domain_2-like_sf"/>
</dbReference>
<evidence type="ECO:0000256" key="5">
    <source>
        <dbReference type="ARBA" id="ARBA00022737"/>
    </source>
</evidence>
<evidence type="ECO:0000256" key="4">
    <source>
        <dbReference type="ARBA" id="ARBA00022593"/>
    </source>
</evidence>
<keyword evidence="3" id="KW-0813">Transport</keyword>
<evidence type="ECO:0000256" key="9">
    <source>
        <dbReference type="ARBA" id="ARBA00022927"/>
    </source>
</evidence>
<evidence type="ECO:0000256" key="2">
    <source>
        <dbReference type="ARBA" id="ARBA00006914"/>
    </source>
</evidence>
<keyword evidence="4" id="KW-0962">Peroxisome biogenesis</keyword>
<protein>
    <recommendedName>
        <fullName evidence="12">Peroxisomal ATPase PEX1</fullName>
    </recommendedName>
    <alternativeName>
        <fullName evidence="11">Peroxin-1</fullName>
    </alternativeName>
</protein>
<accession>A0AAE1LDR3</accession>
<name>A0AAE1LDR3_9NEOP</name>